<evidence type="ECO:0000313" key="2">
    <source>
        <dbReference type="EMBL" id="OGM88028.1"/>
    </source>
</evidence>
<dbReference type="EMBL" id="MGIL01000017">
    <property type="protein sequence ID" value="OGM88028.1"/>
    <property type="molecule type" value="Genomic_DNA"/>
</dbReference>
<accession>A0A1F8DJJ4</accession>
<evidence type="ECO:0000256" key="1">
    <source>
        <dbReference type="SAM" id="Coils"/>
    </source>
</evidence>
<reference evidence="2 3" key="1">
    <citation type="journal article" date="2016" name="Nat. Commun.">
        <title>Thousands of microbial genomes shed light on interconnected biogeochemical processes in an aquifer system.</title>
        <authorList>
            <person name="Anantharaman K."/>
            <person name="Brown C.T."/>
            <person name="Hug L.A."/>
            <person name="Sharon I."/>
            <person name="Castelle C.J."/>
            <person name="Probst A.J."/>
            <person name="Thomas B.C."/>
            <person name="Singh A."/>
            <person name="Wilkins M.J."/>
            <person name="Karaoz U."/>
            <person name="Brodie E.L."/>
            <person name="Williams K.H."/>
            <person name="Hubbard S.S."/>
            <person name="Banfield J.F."/>
        </authorList>
    </citation>
    <scope>NUCLEOTIDE SEQUENCE [LARGE SCALE GENOMIC DNA]</scope>
</reference>
<dbReference type="Proteomes" id="UP000177596">
    <property type="component" value="Unassembled WGS sequence"/>
</dbReference>
<feature type="coiled-coil region" evidence="1">
    <location>
        <begin position="24"/>
        <end position="70"/>
    </location>
</feature>
<name>A0A1F8DJJ4_9BACT</name>
<comment type="caution">
    <text evidence="2">The sequence shown here is derived from an EMBL/GenBank/DDBJ whole genome shotgun (WGS) entry which is preliminary data.</text>
</comment>
<sequence length="74" mass="8606">MLTNQTREGIRRMGVIISGPKDKQEYYKAEAEKLRRQADEVEKIENYPEAKRLRALASQLDTKAEIIEDQLKSI</sequence>
<proteinExistence type="predicted"/>
<organism evidence="2 3">
    <name type="scientific">Candidatus Woesebacteria bacterium RIFOXYD1_FULL_43_18</name>
    <dbReference type="NCBI Taxonomy" id="1802551"/>
    <lineage>
        <taxon>Bacteria</taxon>
        <taxon>Candidatus Woeseibacteriota</taxon>
    </lineage>
</organism>
<gene>
    <name evidence="2" type="ORF">A2573_00785</name>
</gene>
<evidence type="ECO:0000313" key="3">
    <source>
        <dbReference type="Proteomes" id="UP000177596"/>
    </source>
</evidence>
<evidence type="ECO:0008006" key="4">
    <source>
        <dbReference type="Google" id="ProtNLM"/>
    </source>
</evidence>
<protein>
    <recommendedName>
        <fullName evidence="4">UVR domain-containing protein</fullName>
    </recommendedName>
</protein>
<dbReference type="AlphaFoldDB" id="A0A1F8DJJ4"/>
<keyword evidence="1" id="KW-0175">Coiled coil</keyword>